<organism evidence="2">
    <name type="scientific">Anguilla anguilla</name>
    <name type="common">European freshwater eel</name>
    <name type="synonym">Muraena anguilla</name>
    <dbReference type="NCBI Taxonomy" id="7936"/>
    <lineage>
        <taxon>Eukaryota</taxon>
        <taxon>Metazoa</taxon>
        <taxon>Chordata</taxon>
        <taxon>Craniata</taxon>
        <taxon>Vertebrata</taxon>
        <taxon>Euteleostomi</taxon>
        <taxon>Actinopterygii</taxon>
        <taxon>Neopterygii</taxon>
        <taxon>Teleostei</taxon>
        <taxon>Anguilliformes</taxon>
        <taxon>Anguillidae</taxon>
        <taxon>Anguilla</taxon>
    </lineage>
</organism>
<reference evidence="2" key="2">
    <citation type="journal article" date="2015" name="Fish Shellfish Immunol.">
        <title>Early steps in the European eel (Anguilla anguilla)-Vibrio vulnificus interaction in the gills: Role of the RtxA13 toxin.</title>
        <authorList>
            <person name="Callol A."/>
            <person name="Pajuelo D."/>
            <person name="Ebbesson L."/>
            <person name="Teles M."/>
            <person name="MacKenzie S."/>
            <person name="Amaro C."/>
        </authorList>
    </citation>
    <scope>NUCLEOTIDE SEQUENCE</scope>
</reference>
<dbReference type="EMBL" id="GBXM01012522">
    <property type="protein sequence ID" value="JAH96055.1"/>
    <property type="molecule type" value="Transcribed_RNA"/>
</dbReference>
<reference evidence="2" key="1">
    <citation type="submission" date="2014-11" db="EMBL/GenBank/DDBJ databases">
        <authorList>
            <person name="Amaro Gonzalez C."/>
        </authorList>
    </citation>
    <scope>NUCLEOTIDE SEQUENCE</scope>
</reference>
<evidence type="ECO:0000313" key="2">
    <source>
        <dbReference type="EMBL" id="JAH96055.1"/>
    </source>
</evidence>
<sequence length="96" mass="11131">MDKHVCLVLCFKTMTFTSCFASQTQATRRWHTAFHVTQWNAIWNTLIWIMSNRTIHTLVLCRVHDPGCYSSAKAHLSHLKYLRVLTLTAYCSALQT</sequence>
<accession>A0A0E9X2C7</accession>
<evidence type="ECO:0008006" key="3">
    <source>
        <dbReference type="Google" id="ProtNLM"/>
    </source>
</evidence>
<name>A0A0E9X2C7_ANGAN</name>
<dbReference type="AlphaFoldDB" id="A0A0E9X2C7"/>
<feature type="chain" id="PRO_5002434748" description="Secreted protein" evidence="1">
    <location>
        <begin position="22"/>
        <end position="96"/>
    </location>
</feature>
<keyword evidence="1" id="KW-0732">Signal</keyword>
<evidence type="ECO:0000256" key="1">
    <source>
        <dbReference type="SAM" id="SignalP"/>
    </source>
</evidence>
<proteinExistence type="predicted"/>
<protein>
    <recommendedName>
        <fullName evidence="3">Secreted protein</fullName>
    </recommendedName>
</protein>
<feature type="signal peptide" evidence="1">
    <location>
        <begin position="1"/>
        <end position="21"/>
    </location>
</feature>